<reference evidence="5" key="1">
    <citation type="submission" date="2016-11" db="EMBL/GenBank/DDBJ databases">
        <authorList>
            <person name="Varghese N."/>
            <person name="Submissions S."/>
        </authorList>
    </citation>
    <scope>NUCLEOTIDE SEQUENCE [LARGE SCALE GENOMIC DNA]</scope>
    <source>
        <strain evidence="5">DSM 100564</strain>
    </source>
</reference>
<keyword evidence="1" id="KW-0808">Transferase</keyword>
<feature type="domain" description="SIS" evidence="3">
    <location>
        <begin position="33"/>
        <end position="185"/>
    </location>
</feature>
<dbReference type="PROSITE" id="PS51464">
    <property type="entry name" value="SIS"/>
    <property type="match status" value="2"/>
</dbReference>
<dbReference type="AlphaFoldDB" id="A0A1M6IU46"/>
<keyword evidence="1" id="KW-0032">Aminotransferase</keyword>
<dbReference type="InterPro" id="IPR035466">
    <property type="entry name" value="GlmS/AgaS_SIS"/>
</dbReference>
<proteinExistence type="predicted"/>
<dbReference type="Proteomes" id="UP000183982">
    <property type="component" value="Unassembled WGS sequence"/>
</dbReference>
<evidence type="ECO:0000313" key="4">
    <source>
        <dbReference type="EMBL" id="SHJ37967.1"/>
    </source>
</evidence>
<organism evidence="4 5">
    <name type="scientific">Shimia gijangensis</name>
    <dbReference type="NCBI Taxonomy" id="1470563"/>
    <lineage>
        <taxon>Bacteria</taxon>
        <taxon>Pseudomonadati</taxon>
        <taxon>Pseudomonadota</taxon>
        <taxon>Alphaproteobacteria</taxon>
        <taxon>Rhodobacterales</taxon>
        <taxon>Roseobacteraceae</taxon>
    </lineage>
</organism>
<dbReference type="STRING" id="1470563.SAMN05444000_10811"/>
<protein>
    <submittedName>
        <fullName evidence="4">Glutamine--fructose-6-phosphate transaminase</fullName>
    </submittedName>
</protein>
<evidence type="ECO:0000256" key="1">
    <source>
        <dbReference type="ARBA" id="ARBA00022576"/>
    </source>
</evidence>
<evidence type="ECO:0000259" key="3">
    <source>
        <dbReference type="PROSITE" id="PS51464"/>
    </source>
</evidence>
<keyword evidence="5" id="KW-1185">Reference proteome</keyword>
<dbReference type="PANTHER" id="PTHR10937">
    <property type="entry name" value="GLUCOSAMINE--FRUCTOSE-6-PHOSPHATE AMINOTRANSFERASE, ISOMERIZING"/>
    <property type="match status" value="1"/>
</dbReference>
<feature type="domain" description="SIS" evidence="3">
    <location>
        <begin position="197"/>
        <end position="333"/>
    </location>
</feature>
<dbReference type="PANTHER" id="PTHR10937:SF8">
    <property type="entry name" value="AMINOTRANSFERASE-RELATED"/>
    <property type="match status" value="1"/>
</dbReference>
<dbReference type="Gene3D" id="3.40.50.10490">
    <property type="entry name" value="Glucose-6-phosphate isomerase like protein, domain 1"/>
    <property type="match status" value="2"/>
</dbReference>
<gene>
    <name evidence="4" type="ORF">SAMN05444000_10811</name>
</gene>
<dbReference type="CDD" id="cd05008">
    <property type="entry name" value="SIS_GlmS_GlmD_1"/>
    <property type="match status" value="1"/>
</dbReference>
<evidence type="ECO:0000313" key="5">
    <source>
        <dbReference type="Proteomes" id="UP000183982"/>
    </source>
</evidence>
<dbReference type="InterPro" id="IPR001347">
    <property type="entry name" value="SIS_dom"/>
</dbReference>
<dbReference type="OrthoDB" id="9761808at2"/>
<dbReference type="InterPro" id="IPR035490">
    <property type="entry name" value="GlmS/FrlB_SIS"/>
</dbReference>
<dbReference type="CDD" id="cd05009">
    <property type="entry name" value="SIS_GlmS_GlmD_2"/>
    <property type="match status" value="1"/>
</dbReference>
<dbReference type="GO" id="GO:1901135">
    <property type="term" value="P:carbohydrate derivative metabolic process"/>
    <property type="evidence" value="ECO:0007669"/>
    <property type="project" value="InterPro"/>
</dbReference>
<keyword evidence="2" id="KW-0677">Repeat</keyword>
<dbReference type="GO" id="GO:0097367">
    <property type="term" value="F:carbohydrate derivative binding"/>
    <property type="evidence" value="ECO:0007669"/>
    <property type="project" value="InterPro"/>
</dbReference>
<dbReference type="RefSeq" id="WP_073251617.1">
    <property type="nucleotide sequence ID" value="NZ_FQZQ01000008.1"/>
</dbReference>
<accession>A0A1M6IU46</accession>
<name>A0A1M6IU46_9RHOB</name>
<dbReference type="Pfam" id="PF01380">
    <property type="entry name" value="SIS"/>
    <property type="match status" value="2"/>
</dbReference>
<dbReference type="InterPro" id="IPR046348">
    <property type="entry name" value="SIS_dom_sf"/>
</dbReference>
<sequence>MTAAQTQMRTEVLEIPVAAERLLANGGDAIQRAADAVRARDPQFLVSVARGSSDHVATYLKYASELLLGTPLASIGPSIASIYGRKLRLDGSVCLSVSQSGKSPDIVEMARTARESGALSIAMTNQPESPLAQVADHTLNLHAGPELSVAATKTFVNSTIAGIWLLAECAEDMALQSAIADLPSKLEQAVQLDWPEARAALAGRNSIFCLGRGPAYAISNEAALKFKETCQIHAESYSSAEVLHGPISIVDGGFPVIGLAAQDEAESALASVADDIAAKGAAVFATSEKLDRATQLKTIRTGHALTDPISLIASFYAMVEKVAASRGINPDAPRHLKKVTETV</sequence>
<dbReference type="GO" id="GO:0008483">
    <property type="term" value="F:transaminase activity"/>
    <property type="evidence" value="ECO:0007669"/>
    <property type="project" value="UniProtKB-KW"/>
</dbReference>
<dbReference type="EMBL" id="FQZQ01000008">
    <property type="protein sequence ID" value="SHJ37967.1"/>
    <property type="molecule type" value="Genomic_DNA"/>
</dbReference>
<dbReference type="SUPFAM" id="SSF53697">
    <property type="entry name" value="SIS domain"/>
    <property type="match status" value="1"/>
</dbReference>
<evidence type="ECO:0000256" key="2">
    <source>
        <dbReference type="ARBA" id="ARBA00022737"/>
    </source>
</evidence>